<comment type="subcellular location">
    <subcellularLocation>
        <location evidence="1">Fimbrium</location>
    </subcellularLocation>
</comment>
<keyword evidence="2 4" id="KW-0732">Signal</keyword>
<reference evidence="7" key="1">
    <citation type="submission" date="2020-03" db="EMBL/GenBank/DDBJ databases">
        <title>Genome sequences of seven Enterobacteriaceae strains isolated from Canadian wastewater treatment facilities.</title>
        <authorList>
            <person name="Huang H."/>
            <person name="Chmara J.T."/>
            <person name="Duceppe M.-O."/>
        </authorList>
    </citation>
    <scope>NUCLEOTIDE SEQUENCE [LARGE SCALE GENOMIC DNA]</scope>
    <source>
        <strain evidence="7">Biosolid 3</strain>
    </source>
</reference>
<evidence type="ECO:0000259" key="5">
    <source>
        <dbReference type="Pfam" id="PF00419"/>
    </source>
</evidence>
<evidence type="ECO:0000313" key="6">
    <source>
        <dbReference type="EMBL" id="QXT43060.2"/>
    </source>
</evidence>
<dbReference type="GO" id="GO:0043709">
    <property type="term" value="P:cell adhesion involved in single-species biofilm formation"/>
    <property type="evidence" value="ECO:0007669"/>
    <property type="project" value="TreeGrafter"/>
</dbReference>
<dbReference type="PANTHER" id="PTHR33420:SF31">
    <property type="entry name" value="TYPE 1 FIMBRIN D-MANNOSE SPECIFIC ADHESIN"/>
    <property type="match status" value="1"/>
</dbReference>
<proteinExistence type="predicted"/>
<dbReference type="GO" id="GO:0009289">
    <property type="term" value="C:pilus"/>
    <property type="evidence" value="ECO:0007669"/>
    <property type="project" value="UniProtKB-SubCell"/>
</dbReference>
<name>A0AAE7SSB5_SERFO</name>
<evidence type="ECO:0000256" key="3">
    <source>
        <dbReference type="ARBA" id="ARBA00023263"/>
    </source>
</evidence>
<evidence type="ECO:0000256" key="2">
    <source>
        <dbReference type="ARBA" id="ARBA00022729"/>
    </source>
</evidence>
<dbReference type="RefSeq" id="WP_237657402.1">
    <property type="nucleotide sequence ID" value="NZ_CP054160.3"/>
</dbReference>
<feature type="signal peptide" evidence="4">
    <location>
        <begin position="1"/>
        <end position="25"/>
    </location>
</feature>
<protein>
    <submittedName>
        <fullName evidence="6">Fimbrial protein</fullName>
    </submittedName>
</protein>
<dbReference type="EMBL" id="CP054160">
    <property type="protein sequence ID" value="QXT43060.2"/>
    <property type="molecule type" value="Genomic_DNA"/>
</dbReference>
<dbReference type="InterPro" id="IPR008966">
    <property type="entry name" value="Adhesion_dom_sf"/>
</dbReference>
<sequence length="342" mass="36836">MMKLIRLVKLTLGGLLCLFSVSSFAATGWCTTVTGTKIYNFPFVKQYDNPEDNKAGMYFNRTYEWNLAANYAANCDCTTPAMTYYKAEVPGNLTATRVYDKLHFYSLNPYLEVATELYVGGNKRDYFATPFQNQDNNFVSACSGVTNWISGANGYVSLYFTRPFVGQVVIPNTKILDLYGTKVSGSYGGMPMSSVYMSGSVTVPQSCEINAGQVINVKFGNIMSNDIKNPGEIANGFTPKVVDMTLACNNISNGVVVSLSFSGEPSGGDPTALKTDNNDIGVRVRDANGNIVPPVNGNLPVTFDYSSQTGTSSMSLAPMNVTGNPPAIGQFNAVATINAEIN</sequence>
<accession>A0AAE7SSB5</accession>
<evidence type="ECO:0000313" key="7">
    <source>
        <dbReference type="Proteomes" id="UP000503464"/>
    </source>
</evidence>
<evidence type="ECO:0000256" key="4">
    <source>
        <dbReference type="SAM" id="SignalP"/>
    </source>
</evidence>
<dbReference type="InterPro" id="IPR050263">
    <property type="entry name" value="Bact_Fimbrial_Adh_Pro"/>
</dbReference>
<keyword evidence="3" id="KW-0281">Fimbrium</keyword>
<evidence type="ECO:0000256" key="1">
    <source>
        <dbReference type="ARBA" id="ARBA00004561"/>
    </source>
</evidence>
<gene>
    <name evidence="6" type="ORF">G9399_22430</name>
</gene>
<dbReference type="InterPro" id="IPR000259">
    <property type="entry name" value="Adhesion_dom_fimbrial"/>
</dbReference>
<dbReference type="SUPFAM" id="SSF49401">
    <property type="entry name" value="Bacterial adhesins"/>
    <property type="match status" value="1"/>
</dbReference>
<organism evidence="6 7">
    <name type="scientific">Serratia fonticola</name>
    <dbReference type="NCBI Taxonomy" id="47917"/>
    <lineage>
        <taxon>Bacteria</taxon>
        <taxon>Pseudomonadati</taxon>
        <taxon>Pseudomonadota</taxon>
        <taxon>Gammaproteobacteria</taxon>
        <taxon>Enterobacterales</taxon>
        <taxon>Yersiniaceae</taxon>
        <taxon>Serratia</taxon>
    </lineage>
</organism>
<feature type="domain" description="Fimbrial-type adhesion" evidence="5">
    <location>
        <begin position="196"/>
        <end position="340"/>
    </location>
</feature>
<feature type="chain" id="PRO_5042183355" evidence="4">
    <location>
        <begin position="26"/>
        <end position="342"/>
    </location>
</feature>
<dbReference type="InterPro" id="IPR036937">
    <property type="entry name" value="Adhesion_dom_fimbrial_sf"/>
</dbReference>
<dbReference type="AlphaFoldDB" id="A0AAE7SSB5"/>
<dbReference type="PANTHER" id="PTHR33420">
    <property type="entry name" value="FIMBRIAL SUBUNIT ELFA-RELATED"/>
    <property type="match status" value="1"/>
</dbReference>
<dbReference type="Proteomes" id="UP000503464">
    <property type="component" value="Chromosome"/>
</dbReference>
<dbReference type="Gene3D" id="2.60.40.1090">
    <property type="entry name" value="Fimbrial-type adhesion domain"/>
    <property type="match status" value="1"/>
</dbReference>
<dbReference type="Pfam" id="PF00419">
    <property type="entry name" value="Fimbrial"/>
    <property type="match status" value="1"/>
</dbReference>